<protein>
    <submittedName>
        <fullName evidence="1">Uncharacterized protein</fullName>
    </submittedName>
</protein>
<dbReference type="OrthoDB" id="3746471at2759"/>
<dbReference type="EMBL" id="MCFK01002022">
    <property type="protein sequence ID" value="RKF64238.1"/>
    <property type="molecule type" value="Genomic_DNA"/>
</dbReference>
<dbReference type="Proteomes" id="UP000286134">
    <property type="component" value="Unassembled WGS sequence"/>
</dbReference>
<organism evidence="1 2">
    <name type="scientific">Erysiphe neolycopersici</name>
    <dbReference type="NCBI Taxonomy" id="212602"/>
    <lineage>
        <taxon>Eukaryota</taxon>
        <taxon>Fungi</taxon>
        <taxon>Dikarya</taxon>
        <taxon>Ascomycota</taxon>
        <taxon>Pezizomycotina</taxon>
        <taxon>Leotiomycetes</taxon>
        <taxon>Erysiphales</taxon>
        <taxon>Erysiphaceae</taxon>
        <taxon>Erysiphe</taxon>
    </lineage>
</organism>
<gene>
    <name evidence="1" type="ORF">OnM2_020096</name>
</gene>
<proteinExistence type="predicted"/>
<evidence type="ECO:0000313" key="2">
    <source>
        <dbReference type="Proteomes" id="UP000286134"/>
    </source>
</evidence>
<sequence length="176" mass="19862">MTLAGIKPLGILSTIRRTNNGSLSCLRTLYNERVKVRTGMIAGRTPLQTLLDNLRNNAWTSKELHFCKKATSRVEGAHAYIKKFLQVSTGDLLSVFTKLTLAVEHQVKAEEAKRSEEKMHHLLELPSVFKSVSGKISRYALKRCLTEFGKLEETLELCAGIFHLPWESLACICFRN</sequence>
<keyword evidence="2" id="KW-1185">Reference proteome</keyword>
<accession>A0A420I3F6</accession>
<dbReference type="AlphaFoldDB" id="A0A420I3F6"/>
<name>A0A420I3F6_9PEZI</name>
<comment type="caution">
    <text evidence="1">The sequence shown here is derived from an EMBL/GenBank/DDBJ whole genome shotgun (WGS) entry which is preliminary data.</text>
</comment>
<evidence type="ECO:0000313" key="1">
    <source>
        <dbReference type="EMBL" id="RKF64238.1"/>
    </source>
</evidence>
<reference evidence="1 2" key="1">
    <citation type="journal article" date="2018" name="BMC Genomics">
        <title>Comparative genome analyses reveal sequence features reflecting distinct modes of host-adaptation between dicot and monocot powdery mildew.</title>
        <authorList>
            <person name="Wu Y."/>
            <person name="Ma X."/>
            <person name="Pan Z."/>
            <person name="Kale S.D."/>
            <person name="Song Y."/>
            <person name="King H."/>
            <person name="Zhang Q."/>
            <person name="Presley C."/>
            <person name="Deng X."/>
            <person name="Wei C.I."/>
            <person name="Xiao S."/>
        </authorList>
    </citation>
    <scope>NUCLEOTIDE SEQUENCE [LARGE SCALE GENOMIC DNA]</scope>
    <source>
        <strain evidence="1">UMSG2</strain>
    </source>
</reference>